<dbReference type="EMBL" id="JAQQLF010000005">
    <property type="protein sequence ID" value="MDC7716515.1"/>
    <property type="molecule type" value="Genomic_DNA"/>
</dbReference>
<evidence type="ECO:0000313" key="2">
    <source>
        <dbReference type="EMBL" id="MDC7716515.1"/>
    </source>
</evidence>
<dbReference type="CDD" id="cd00093">
    <property type="entry name" value="HTH_XRE"/>
    <property type="match status" value="1"/>
</dbReference>
<dbReference type="Pfam" id="PF13413">
    <property type="entry name" value="HTH_25"/>
    <property type="match status" value="1"/>
</dbReference>
<dbReference type="PANTHER" id="PTHR34475">
    <property type="match status" value="1"/>
</dbReference>
<dbReference type="InterPro" id="IPR050400">
    <property type="entry name" value="Bact_Cytoskel_RodZ"/>
</dbReference>
<evidence type="ECO:0000259" key="1">
    <source>
        <dbReference type="Pfam" id="PF13464"/>
    </source>
</evidence>
<name>A0ABT5IVC6_9NEIS</name>
<proteinExistence type="predicted"/>
<dbReference type="PANTHER" id="PTHR34475:SF1">
    <property type="entry name" value="CYTOSKELETON PROTEIN RODZ"/>
    <property type="match status" value="1"/>
</dbReference>
<gene>
    <name evidence="2" type="ORF">PQU95_04695</name>
</gene>
<dbReference type="SUPFAM" id="SSF47413">
    <property type="entry name" value="lambda repressor-like DNA-binding domains"/>
    <property type="match status" value="1"/>
</dbReference>
<protein>
    <submittedName>
        <fullName evidence="2">DUF4115 domain-containing protein</fullName>
    </submittedName>
</protein>
<evidence type="ECO:0000313" key="3">
    <source>
        <dbReference type="Proteomes" id="UP001219956"/>
    </source>
</evidence>
<dbReference type="Proteomes" id="UP001219956">
    <property type="component" value="Unassembled WGS sequence"/>
</dbReference>
<organism evidence="2 3">
    <name type="scientific">Vogesella aquatica</name>
    <dbReference type="NCBI Taxonomy" id="2984206"/>
    <lineage>
        <taxon>Bacteria</taxon>
        <taxon>Pseudomonadati</taxon>
        <taxon>Pseudomonadota</taxon>
        <taxon>Betaproteobacteria</taxon>
        <taxon>Neisseriales</taxon>
        <taxon>Chromobacteriaceae</taxon>
        <taxon>Vogesella</taxon>
    </lineage>
</organism>
<comment type="caution">
    <text evidence="2">The sequence shown here is derived from an EMBL/GenBank/DDBJ whole genome shotgun (WGS) entry which is preliminary data.</text>
</comment>
<reference evidence="2 3" key="1">
    <citation type="submission" date="2023-01" db="EMBL/GenBank/DDBJ databases">
        <title>Novel species of the genus Vogesella isolated from rivers.</title>
        <authorList>
            <person name="Lu H."/>
        </authorList>
    </citation>
    <scope>NUCLEOTIDE SEQUENCE [LARGE SCALE GENOMIC DNA]</scope>
    <source>
        <strain evidence="2 3">DC21W</strain>
    </source>
</reference>
<sequence>MTSSVAQQIGQQLRDARIARGLSLHDVADRLKLSLRQLEWMETGDFARLPGATFVRGFVRNYARFLELDSAPLMALLEQEYPTSPADRAPPPQAAEVRAAGGGKPWWLLVPVLLVAAVVAWQMQGSRSEAVAPQGELAPMLHQASSDALASAPQSGPASAPVVAAVAPLASAVASASPASAVLAVPKPVKQASAPVALAGQKTVRVQASADSWVSVVDASGKKLVYGLISAGQSQEVRGVPPFKLKIGNAAQVALSYDGAVIDLKDKTRGATAKLELN</sequence>
<feature type="domain" description="Cytoskeleton protein RodZ-like C-terminal" evidence="1">
    <location>
        <begin position="206"/>
        <end position="275"/>
    </location>
</feature>
<dbReference type="Pfam" id="PF13464">
    <property type="entry name" value="RodZ_C"/>
    <property type="match status" value="1"/>
</dbReference>
<dbReference type="InterPro" id="IPR001387">
    <property type="entry name" value="Cro/C1-type_HTH"/>
</dbReference>
<dbReference type="RefSeq" id="WP_272750917.1">
    <property type="nucleotide sequence ID" value="NZ_JAQQLF010000005.1"/>
</dbReference>
<dbReference type="InterPro" id="IPR010982">
    <property type="entry name" value="Lambda_DNA-bd_dom_sf"/>
</dbReference>
<dbReference type="Gene3D" id="1.10.260.40">
    <property type="entry name" value="lambda repressor-like DNA-binding domains"/>
    <property type="match status" value="1"/>
</dbReference>
<accession>A0ABT5IVC6</accession>
<dbReference type="InterPro" id="IPR025194">
    <property type="entry name" value="RodZ-like_C"/>
</dbReference>
<keyword evidence="3" id="KW-1185">Reference proteome</keyword>